<evidence type="ECO:0000256" key="1">
    <source>
        <dbReference type="SAM" id="MobiDB-lite"/>
    </source>
</evidence>
<protein>
    <submittedName>
        <fullName evidence="2">Uncharacterized protein</fullName>
    </submittedName>
</protein>
<name>A0A841NIW0_9FLAO</name>
<dbReference type="Proteomes" id="UP000589738">
    <property type="component" value="Unassembled WGS sequence"/>
</dbReference>
<sequence>MIQLILLLFGLSSAGNLNNTTADYSNQAQIAGSVQQNMQDTGGETGQTPPPRK</sequence>
<feature type="compositionally biased region" description="Polar residues" evidence="1">
    <location>
        <begin position="32"/>
        <end position="42"/>
    </location>
</feature>
<proteinExistence type="predicted"/>
<dbReference type="EMBL" id="JACHLC010000002">
    <property type="protein sequence ID" value="MBB6371189.1"/>
    <property type="molecule type" value="Genomic_DNA"/>
</dbReference>
<evidence type="ECO:0000313" key="3">
    <source>
        <dbReference type="Proteomes" id="UP000589738"/>
    </source>
</evidence>
<evidence type="ECO:0000313" key="2">
    <source>
        <dbReference type="EMBL" id="MBB6371189.1"/>
    </source>
</evidence>
<gene>
    <name evidence="2" type="ORF">HNP36_002265</name>
</gene>
<dbReference type="AlphaFoldDB" id="A0A841NIW0"/>
<accession>A0A841NIW0</accession>
<dbReference type="RefSeq" id="WP_184163109.1">
    <property type="nucleotide sequence ID" value="NZ_JACHLC010000002.1"/>
</dbReference>
<reference evidence="2 3" key="1">
    <citation type="submission" date="2020-08" db="EMBL/GenBank/DDBJ databases">
        <title>Functional genomics of gut bacteria from endangered species of beetles.</title>
        <authorList>
            <person name="Carlos-Shanley C."/>
        </authorList>
    </citation>
    <scope>NUCLEOTIDE SEQUENCE [LARGE SCALE GENOMIC DNA]</scope>
    <source>
        <strain evidence="2 3">S00136</strain>
    </source>
</reference>
<comment type="caution">
    <text evidence="2">The sequence shown here is derived from an EMBL/GenBank/DDBJ whole genome shotgun (WGS) entry which is preliminary data.</text>
</comment>
<keyword evidence="3" id="KW-1185">Reference proteome</keyword>
<feature type="region of interest" description="Disordered" evidence="1">
    <location>
        <begin position="32"/>
        <end position="53"/>
    </location>
</feature>
<organism evidence="2 3">
    <name type="scientific">Chryseobacterium shigense</name>
    <dbReference type="NCBI Taxonomy" id="297244"/>
    <lineage>
        <taxon>Bacteria</taxon>
        <taxon>Pseudomonadati</taxon>
        <taxon>Bacteroidota</taxon>
        <taxon>Flavobacteriia</taxon>
        <taxon>Flavobacteriales</taxon>
        <taxon>Weeksellaceae</taxon>
        <taxon>Chryseobacterium group</taxon>
        <taxon>Chryseobacterium</taxon>
    </lineage>
</organism>